<dbReference type="InterPro" id="IPR036390">
    <property type="entry name" value="WH_DNA-bd_sf"/>
</dbReference>
<evidence type="ECO:0000313" key="6">
    <source>
        <dbReference type="Proteomes" id="UP000236497"/>
    </source>
</evidence>
<dbReference type="SUPFAM" id="SSF46785">
    <property type="entry name" value="Winged helix' DNA-binding domain"/>
    <property type="match status" value="1"/>
</dbReference>
<organism evidence="5 6">
    <name type="scientific">Herbinix hemicellulosilytica</name>
    <dbReference type="NCBI Taxonomy" id="1564487"/>
    <lineage>
        <taxon>Bacteria</taxon>
        <taxon>Bacillati</taxon>
        <taxon>Bacillota</taxon>
        <taxon>Clostridia</taxon>
        <taxon>Lachnospirales</taxon>
        <taxon>Lachnospiraceae</taxon>
        <taxon>Herbinix</taxon>
    </lineage>
</organism>
<protein>
    <recommendedName>
        <fullName evidence="4">HTH gntR-type domain-containing protein</fullName>
    </recommendedName>
</protein>
<dbReference type="PROSITE" id="PS50949">
    <property type="entry name" value="HTH_GNTR"/>
    <property type="match status" value="1"/>
</dbReference>
<evidence type="ECO:0000256" key="2">
    <source>
        <dbReference type="ARBA" id="ARBA00023125"/>
    </source>
</evidence>
<name>A0A0H5SDM2_HERHM</name>
<gene>
    <name evidence="5" type="ORF">HHT355_0265</name>
</gene>
<feature type="domain" description="HTH gntR-type" evidence="4">
    <location>
        <begin position="33"/>
        <end position="101"/>
    </location>
</feature>
<dbReference type="InterPro" id="IPR000524">
    <property type="entry name" value="Tscrpt_reg_HTH_GntR"/>
</dbReference>
<evidence type="ECO:0000259" key="4">
    <source>
        <dbReference type="PROSITE" id="PS50949"/>
    </source>
</evidence>
<dbReference type="GO" id="GO:0003677">
    <property type="term" value="F:DNA binding"/>
    <property type="evidence" value="ECO:0007669"/>
    <property type="project" value="UniProtKB-KW"/>
</dbReference>
<dbReference type="AlphaFoldDB" id="A0A0H5SDM2"/>
<dbReference type="GO" id="GO:0003700">
    <property type="term" value="F:DNA-binding transcription factor activity"/>
    <property type="evidence" value="ECO:0007669"/>
    <property type="project" value="InterPro"/>
</dbReference>
<sequence>MCLIAIVYINDIYNITGSENNGMNIIISNSSDKPIYEQITSQIKQMIISGDLQPGDQLPSMRMLAKELRISVITTKRAYEDLERDGFIYTIVGKGSFVADKNMEFVREEQLRIVEEHLSKAVEGAKAGGISLEELQDIIRMIYEEE</sequence>
<dbReference type="InterPro" id="IPR036388">
    <property type="entry name" value="WH-like_DNA-bd_sf"/>
</dbReference>
<dbReference type="Pfam" id="PF00392">
    <property type="entry name" value="GntR"/>
    <property type="match status" value="1"/>
</dbReference>
<dbReference type="Gene3D" id="1.10.10.10">
    <property type="entry name" value="Winged helix-like DNA-binding domain superfamily/Winged helix DNA-binding domain"/>
    <property type="match status" value="1"/>
</dbReference>
<keyword evidence="6" id="KW-1185">Reference proteome</keyword>
<reference evidence="5 6" key="1">
    <citation type="submission" date="2015-06" db="EMBL/GenBank/DDBJ databases">
        <authorList>
            <person name="Wibberg Daniel"/>
        </authorList>
    </citation>
    <scope>NUCLEOTIDE SEQUENCE [LARGE SCALE GENOMIC DNA]</scope>
    <source>
        <strain evidence="5 6">T3/55T</strain>
    </source>
</reference>
<dbReference type="SMART" id="SM00345">
    <property type="entry name" value="HTH_GNTR"/>
    <property type="match status" value="1"/>
</dbReference>
<keyword evidence="1" id="KW-0805">Transcription regulation</keyword>
<dbReference type="CDD" id="cd07377">
    <property type="entry name" value="WHTH_GntR"/>
    <property type="match status" value="1"/>
</dbReference>
<keyword evidence="3" id="KW-0804">Transcription</keyword>
<dbReference type="PANTHER" id="PTHR38445:SF7">
    <property type="entry name" value="GNTR-FAMILY TRANSCRIPTIONAL REGULATOR"/>
    <property type="match status" value="1"/>
</dbReference>
<evidence type="ECO:0000256" key="3">
    <source>
        <dbReference type="ARBA" id="ARBA00023163"/>
    </source>
</evidence>
<accession>A0A0H5SDM2</accession>
<dbReference type="EMBL" id="CVTD020000008">
    <property type="protein sequence ID" value="CRZ33477.1"/>
    <property type="molecule type" value="Genomic_DNA"/>
</dbReference>
<dbReference type="Proteomes" id="UP000236497">
    <property type="component" value="Unassembled WGS sequence"/>
</dbReference>
<keyword evidence="2" id="KW-0238">DNA-binding</keyword>
<evidence type="ECO:0000313" key="5">
    <source>
        <dbReference type="EMBL" id="CRZ33477.1"/>
    </source>
</evidence>
<dbReference type="PANTHER" id="PTHR38445">
    <property type="entry name" value="HTH-TYPE TRANSCRIPTIONAL REPRESSOR YTRA"/>
    <property type="match status" value="1"/>
</dbReference>
<evidence type="ECO:0000256" key="1">
    <source>
        <dbReference type="ARBA" id="ARBA00023015"/>
    </source>
</evidence>
<proteinExistence type="predicted"/>